<dbReference type="SUPFAM" id="SSF56300">
    <property type="entry name" value="Metallo-dependent phosphatases"/>
    <property type="match status" value="1"/>
</dbReference>
<proteinExistence type="predicted"/>
<sequence>MIYVTGDTHANIDIEKLNTTKFPQQKNLTKDDYLIICGDFGLCWDGSRREMWWQDWLTAKNFTTLWIDGNHENFDMLYQFPLEDKFGGKVRQIAPDIYHLDRGQVLTIDGRKIFCMGGARSVDKAYRTEHISWWQQEMPSNEEMERAVCALEQNNWTVDYVVTHCAPRSIQTLLASWYENDPMVSFLERIRQDLHFKRWYFGHYHVDKQLNDQFVALYNRVIPISDMQMWRNR</sequence>
<protein>
    <submittedName>
        <fullName evidence="2">Calcineurin-like phosphoesterase</fullName>
    </submittedName>
</protein>
<dbReference type="Gene3D" id="3.60.21.10">
    <property type="match status" value="1"/>
</dbReference>
<feature type="domain" description="Calcineurin-like phosphoesterase" evidence="1">
    <location>
        <begin position="2"/>
        <end position="206"/>
    </location>
</feature>
<reference evidence="2" key="1">
    <citation type="journal article" date="2021" name="Proc. Natl. Acad. Sci. U.S.A.">
        <title>A Catalog of Tens of Thousands of Viruses from Human Metagenomes Reveals Hidden Associations with Chronic Diseases.</title>
        <authorList>
            <person name="Tisza M.J."/>
            <person name="Buck C.B."/>
        </authorList>
    </citation>
    <scope>NUCLEOTIDE SEQUENCE</scope>
    <source>
        <strain evidence="2">CtE6L85</strain>
    </source>
</reference>
<name>A0A8S5QPS8_9CAUD</name>
<dbReference type="InterPro" id="IPR029052">
    <property type="entry name" value="Metallo-depent_PP-like"/>
</dbReference>
<organism evidence="2">
    <name type="scientific">Siphoviridae sp. ctE6L85</name>
    <dbReference type="NCBI Taxonomy" id="2826202"/>
    <lineage>
        <taxon>Viruses</taxon>
        <taxon>Duplodnaviria</taxon>
        <taxon>Heunggongvirae</taxon>
        <taxon>Uroviricota</taxon>
        <taxon>Caudoviricetes</taxon>
    </lineage>
</organism>
<dbReference type="EMBL" id="BK015711">
    <property type="protein sequence ID" value="DAE21279.1"/>
    <property type="molecule type" value="Genomic_DNA"/>
</dbReference>
<dbReference type="GO" id="GO:0016787">
    <property type="term" value="F:hydrolase activity"/>
    <property type="evidence" value="ECO:0007669"/>
    <property type="project" value="InterPro"/>
</dbReference>
<evidence type="ECO:0000313" key="2">
    <source>
        <dbReference type="EMBL" id="DAE21279.1"/>
    </source>
</evidence>
<dbReference type="Pfam" id="PF00149">
    <property type="entry name" value="Metallophos"/>
    <property type="match status" value="1"/>
</dbReference>
<dbReference type="InterPro" id="IPR004843">
    <property type="entry name" value="Calcineurin-like_PHP"/>
</dbReference>
<accession>A0A8S5QPS8</accession>
<evidence type="ECO:0000259" key="1">
    <source>
        <dbReference type="Pfam" id="PF00149"/>
    </source>
</evidence>